<dbReference type="InterPro" id="IPR016938">
    <property type="entry name" value="UPF0317"/>
</dbReference>
<evidence type="ECO:0000256" key="1">
    <source>
        <dbReference type="ARBA" id="ARBA00007896"/>
    </source>
</evidence>
<dbReference type="SUPFAM" id="SSF160920">
    <property type="entry name" value="PSTPO5379-like"/>
    <property type="match status" value="1"/>
</dbReference>
<keyword evidence="5" id="KW-1185">Reference proteome</keyword>
<reference evidence="4 5" key="1">
    <citation type="submission" date="2016-10" db="EMBL/GenBank/DDBJ databases">
        <authorList>
            <person name="de Groot N.N."/>
        </authorList>
    </citation>
    <scope>NUCLEOTIDE SEQUENCE [LARGE SCALE GENOMIC DNA]</scope>
    <source>
        <strain evidence="4 5">CPCC 202699</strain>
    </source>
</reference>
<sequence length="261" mass="28099">MQDPSTLTPAAARALFRSGKTRPTAGWASGFTQANLIAVPEDWAYDVLLFCQRNPKPCPVLDVSEPGDPTTTLAPGADLRSDLPLYRVWENGQLAGEVSDVSGLWRTDLVAFSIGCSFTFETALAEAGIPLRHVDQGRNVAMYVTNVECRPAGRLHGPMVVSMRQIPADRVEDATRISAAMPAVHGAPVHVGDPARLGIRDLGRPDFGDPVDAEPGDVPMFWACGVTPQAALMASRPPFAITHAPGHMFVSDRRDSDYRVV</sequence>
<proteinExistence type="inferred from homology"/>
<dbReference type="STRING" id="589385.SAMN05421504_10210"/>
<dbReference type="InterPro" id="IPR009906">
    <property type="entry name" value="D-Glu_cyclase"/>
</dbReference>
<evidence type="ECO:0000256" key="3">
    <source>
        <dbReference type="HAMAP-Rule" id="MF_01830"/>
    </source>
</evidence>
<dbReference type="EMBL" id="FNON01000002">
    <property type="protein sequence ID" value="SDW99891.1"/>
    <property type="molecule type" value="Genomic_DNA"/>
</dbReference>
<dbReference type="EC" id="4.2.1.-" evidence="3"/>
<evidence type="ECO:0000256" key="2">
    <source>
        <dbReference type="ARBA" id="ARBA00023239"/>
    </source>
</evidence>
<dbReference type="GO" id="GO:0016829">
    <property type="term" value="F:lyase activity"/>
    <property type="evidence" value="ECO:0007669"/>
    <property type="project" value="UniProtKB-KW"/>
</dbReference>
<name>A0A1H2Y4B7_9PSEU</name>
<dbReference type="Gene3D" id="3.40.1640.10">
    <property type="entry name" value="PSTPO5379-like"/>
    <property type="match status" value="1"/>
</dbReference>
<dbReference type="Gene3D" id="3.30.2040.10">
    <property type="entry name" value="PSTPO5379-like domain"/>
    <property type="match status" value="1"/>
</dbReference>
<accession>A0A1H2Y4B7</accession>
<dbReference type="AlphaFoldDB" id="A0A1H2Y4B7"/>
<dbReference type="Pfam" id="PF07286">
    <property type="entry name" value="D-Glu_cyclase"/>
    <property type="match status" value="1"/>
</dbReference>
<gene>
    <name evidence="4" type="ORF">SAMN05421504_10210</name>
</gene>
<evidence type="ECO:0000313" key="4">
    <source>
        <dbReference type="EMBL" id="SDW99891.1"/>
    </source>
</evidence>
<comment type="similarity">
    <text evidence="1 3">Belongs to the D-glutamate cyclase family.</text>
</comment>
<dbReference type="InterPro" id="IPR038021">
    <property type="entry name" value="Putative_hydro-lyase"/>
</dbReference>
<dbReference type="PANTHER" id="PTHR32022">
    <property type="entry name" value="D-GLUTAMATE CYCLASE, MITOCHONDRIAL"/>
    <property type="match status" value="1"/>
</dbReference>
<dbReference type="HAMAP" id="MF_01830">
    <property type="entry name" value="Hydro_lyase"/>
    <property type="match status" value="1"/>
</dbReference>
<organism evidence="4 5">
    <name type="scientific">Amycolatopsis xylanica</name>
    <dbReference type="NCBI Taxonomy" id="589385"/>
    <lineage>
        <taxon>Bacteria</taxon>
        <taxon>Bacillati</taxon>
        <taxon>Actinomycetota</taxon>
        <taxon>Actinomycetes</taxon>
        <taxon>Pseudonocardiales</taxon>
        <taxon>Pseudonocardiaceae</taxon>
        <taxon>Amycolatopsis</taxon>
    </lineage>
</organism>
<dbReference type="NCBIfam" id="NF003969">
    <property type="entry name" value="PRK05463.1"/>
    <property type="match status" value="1"/>
</dbReference>
<evidence type="ECO:0000313" key="5">
    <source>
        <dbReference type="Proteomes" id="UP000199515"/>
    </source>
</evidence>
<dbReference type="Proteomes" id="UP000199515">
    <property type="component" value="Unassembled WGS sequence"/>
</dbReference>
<protein>
    <recommendedName>
        <fullName evidence="3">Putative hydro-lyase SAMN05421504_10210</fullName>
        <ecNumber evidence="3">4.2.1.-</ecNumber>
    </recommendedName>
</protein>
<keyword evidence="2 3" id="KW-0456">Lyase</keyword>
<dbReference type="PANTHER" id="PTHR32022:SF10">
    <property type="entry name" value="D-GLUTAMATE CYCLASE, MITOCHONDRIAL"/>
    <property type="match status" value="1"/>
</dbReference>
<dbReference type="FunFam" id="3.30.2040.10:FF:000001">
    <property type="entry name" value="D-glutamate cyclase, mitochondrial"/>
    <property type="match status" value="1"/>
</dbReference>
<dbReference type="PIRSF" id="PIRSF029755">
    <property type="entry name" value="UCP029755"/>
    <property type="match status" value="1"/>
</dbReference>